<feature type="domain" description="SCP2" evidence="2">
    <location>
        <begin position="15"/>
        <end position="111"/>
    </location>
</feature>
<dbReference type="HAMAP" id="MF_02215">
    <property type="entry name" value="UbiJ"/>
    <property type="match status" value="1"/>
</dbReference>
<reference evidence="3 4" key="1">
    <citation type="journal article" date="2012" name="Science">
        <title>Ecological populations of bacteria act as socially cohesive units of antibiotic production and resistance.</title>
        <authorList>
            <person name="Cordero O.X."/>
            <person name="Wildschutte H."/>
            <person name="Kirkup B."/>
            <person name="Proehl S."/>
            <person name="Ngo L."/>
            <person name="Hussain F."/>
            <person name="Le Roux F."/>
            <person name="Mincer T."/>
            <person name="Polz M.F."/>
        </authorList>
    </citation>
    <scope>NUCLEOTIDE SEQUENCE [LARGE SCALE GENOMIC DNA]</scope>
    <source>
        <strain evidence="3 4">1S-45</strain>
    </source>
</reference>
<dbReference type="UniPathway" id="UPA00232"/>
<dbReference type="GO" id="GO:0005737">
    <property type="term" value="C:cytoplasm"/>
    <property type="evidence" value="ECO:0007669"/>
    <property type="project" value="UniProtKB-SubCell"/>
</dbReference>
<evidence type="ECO:0000256" key="1">
    <source>
        <dbReference type="HAMAP-Rule" id="MF_02215"/>
    </source>
</evidence>
<comment type="similarity">
    <text evidence="1">Belongs to the UbiJ family.</text>
</comment>
<dbReference type="InterPro" id="IPR038989">
    <property type="entry name" value="UbiJ"/>
</dbReference>
<dbReference type="PANTHER" id="PTHR38693:SF1">
    <property type="entry name" value="UBIQUINONE BIOSYNTHESIS ACCESSORY FACTOR UBIJ"/>
    <property type="match status" value="1"/>
</dbReference>
<dbReference type="SUPFAM" id="SSF55718">
    <property type="entry name" value="SCP-like"/>
    <property type="match status" value="1"/>
</dbReference>
<evidence type="ECO:0000313" key="3">
    <source>
        <dbReference type="EMBL" id="OEF27195.1"/>
    </source>
</evidence>
<comment type="subcellular location">
    <subcellularLocation>
        <location evidence="1">Cytoplasm</location>
    </subcellularLocation>
</comment>
<dbReference type="Proteomes" id="UP000094070">
    <property type="component" value="Unassembled WGS sequence"/>
</dbReference>
<keyword evidence="4" id="KW-1185">Reference proteome</keyword>
<dbReference type="Pfam" id="PF02036">
    <property type="entry name" value="SCP2"/>
    <property type="match status" value="1"/>
</dbReference>
<accession>A0A1E5E3V8</accession>
<dbReference type="PANTHER" id="PTHR38693">
    <property type="entry name" value="UBIQUINONE BIOSYNTHESIS PROTEIN UBIJ"/>
    <property type="match status" value="1"/>
</dbReference>
<comment type="pathway">
    <text evidence="1">Cofactor biosynthesis; ubiquinone biosynthesis.</text>
</comment>
<gene>
    <name evidence="1" type="primary">ubiJ</name>
    <name evidence="3" type="ORF">A1QC_06700</name>
</gene>
<dbReference type="AlphaFoldDB" id="A0A1E5E3V8"/>
<evidence type="ECO:0000259" key="2">
    <source>
        <dbReference type="Pfam" id="PF02036"/>
    </source>
</evidence>
<keyword evidence="1" id="KW-0831">Ubiquinone biosynthesis</keyword>
<comment type="caution">
    <text evidence="3">The sequence shown here is derived from an EMBL/GenBank/DDBJ whole genome shotgun (WGS) entry which is preliminary data.</text>
</comment>
<dbReference type="RefSeq" id="WP_017024377.1">
    <property type="nucleotide sequence ID" value="NZ_AJYK02000040.1"/>
</dbReference>
<proteinExistence type="inferred from homology"/>
<comment type="function">
    <text evidence="1">Required for ubiquinone (coenzyme Q) biosynthesis. Binds hydrophobic ubiquinone biosynthetic intermediates via its SCP2 domain and is essential for the stability of the Ubi complex. May constitute a docking platform where Ubi enzymes assemble and access their SCP2-bound polyprenyl substrates.</text>
</comment>
<organism evidence="3 4">
    <name type="scientific">Vibrio rumoiensis 1S-45</name>
    <dbReference type="NCBI Taxonomy" id="1188252"/>
    <lineage>
        <taxon>Bacteria</taxon>
        <taxon>Pseudomonadati</taxon>
        <taxon>Pseudomonadota</taxon>
        <taxon>Gammaproteobacteria</taxon>
        <taxon>Vibrionales</taxon>
        <taxon>Vibrionaceae</taxon>
        <taxon>Vibrio</taxon>
    </lineage>
</organism>
<dbReference type="GO" id="GO:0006744">
    <property type="term" value="P:ubiquinone biosynthetic process"/>
    <property type="evidence" value="ECO:0007669"/>
    <property type="project" value="UniProtKB-UniRule"/>
</dbReference>
<name>A0A1E5E3V8_9VIBR</name>
<dbReference type="Gene3D" id="3.30.1050.10">
    <property type="entry name" value="SCP2 sterol-binding domain"/>
    <property type="match status" value="1"/>
</dbReference>
<dbReference type="STRING" id="1188252.A1QC_06700"/>
<dbReference type="InterPro" id="IPR036527">
    <property type="entry name" value="SCP2_sterol-bd_dom_sf"/>
</dbReference>
<dbReference type="InterPro" id="IPR003033">
    <property type="entry name" value="SCP2_sterol-bd_dom"/>
</dbReference>
<dbReference type="OrthoDB" id="5801225at2"/>
<evidence type="ECO:0000313" key="4">
    <source>
        <dbReference type="Proteomes" id="UP000094070"/>
    </source>
</evidence>
<protein>
    <recommendedName>
        <fullName evidence="1">Ubiquinone biosynthesis accessory factor UbiJ</fullName>
    </recommendedName>
</protein>
<sequence>MPFEPLVTGVIEASLNRLINDDPQYIQQVVRLKGKVIHIHLQELNRQLIFVFSHQVDVLSQYEGQPDCYLSLKLSVLPQLKEQANITQLIKQDKLVLEGDIQLAQKFSQLISDIKPDPEEWLSRITGDVLAHTLVQGAKNHTDWLKTGLQSQQRKLGTVLTQEWQVAPNGLEVASFCDQVDDVVSQCGRIEQRINRLVSNS</sequence>
<dbReference type="eggNOG" id="COG3165">
    <property type="taxonomic scope" value="Bacteria"/>
</dbReference>
<keyword evidence="1" id="KW-0963">Cytoplasm</keyword>
<dbReference type="EMBL" id="AJYK02000040">
    <property type="protein sequence ID" value="OEF27195.1"/>
    <property type="molecule type" value="Genomic_DNA"/>
</dbReference>